<keyword evidence="2" id="KW-1185">Reference proteome</keyword>
<evidence type="ECO:0000313" key="1">
    <source>
        <dbReference type="EMBL" id="EPR79874.1"/>
    </source>
</evidence>
<comment type="caution">
    <text evidence="1">The sequence shown here is derived from an EMBL/GenBank/DDBJ whole genome shotgun (WGS) entry which is preliminary data.</text>
</comment>
<dbReference type="Proteomes" id="UP000014978">
    <property type="component" value="Unassembled WGS sequence"/>
</dbReference>
<gene>
    <name evidence="1" type="ORF">SLOPH_2228</name>
</gene>
<dbReference type="VEuPathDB" id="MicrosporidiaDB:SLOPH_2228"/>
<proteinExistence type="predicted"/>
<organism evidence="1 2">
    <name type="scientific">Spraguea lophii (strain 42_110)</name>
    <name type="common">Microsporidian parasite</name>
    <dbReference type="NCBI Taxonomy" id="1358809"/>
    <lineage>
        <taxon>Eukaryota</taxon>
        <taxon>Fungi</taxon>
        <taxon>Fungi incertae sedis</taxon>
        <taxon>Microsporidia</taxon>
        <taxon>Spragueidae</taxon>
        <taxon>Spraguea</taxon>
    </lineage>
</organism>
<dbReference type="HOGENOM" id="CLU_169844_0_0_1"/>
<evidence type="ECO:0000313" key="2">
    <source>
        <dbReference type="Proteomes" id="UP000014978"/>
    </source>
</evidence>
<name>S7XLC0_SPRLO</name>
<dbReference type="InParanoid" id="S7XLC0"/>
<evidence type="ECO:0008006" key="3">
    <source>
        <dbReference type="Google" id="ProtNLM"/>
    </source>
</evidence>
<sequence>MKPFTFSILCCKDCNLNSKLKLSVKKNIKIDTETDTDFLKAHLDIFLVNDHEILKNLINSFKEVEESYKIELNEIEDLEKLYLFLFANEVEEGKLLCEECNKEYNIEGGIVDFLN</sequence>
<dbReference type="OrthoDB" id="2187549at2759"/>
<dbReference type="OMA" id="NSCDFTQ"/>
<reference evidence="2" key="1">
    <citation type="journal article" date="2013" name="PLoS Genet.">
        <title>The genome of Spraguea lophii and the basis of host-microsporidian interactions.</title>
        <authorList>
            <person name="Campbell S.E."/>
            <person name="Williams T.A."/>
            <person name="Yousuf A."/>
            <person name="Soanes D.M."/>
            <person name="Paszkiewicz K.H."/>
            <person name="Williams B.A.P."/>
        </authorList>
    </citation>
    <scope>NUCLEOTIDE SEQUENCE [LARGE SCALE GENOMIC DNA]</scope>
    <source>
        <strain evidence="2">42_110</strain>
    </source>
</reference>
<dbReference type="AlphaFoldDB" id="S7XLC0"/>
<accession>S7XLC0</accession>
<dbReference type="Gene3D" id="2.20.25.10">
    <property type="match status" value="1"/>
</dbReference>
<protein>
    <recommendedName>
        <fullName evidence="3">Trm112p-like protein</fullName>
    </recommendedName>
</protein>
<dbReference type="EMBL" id="ATCN01000082">
    <property type="protein sequence ID" value="EPR79874.1"/>
    <property type="molecule type" value="Genomic_DNA"/>
</dbReference>